<evidence type="ECO:0000313" key="3">
    <source>
        <dbReference type="EMBL" id="EES53178.1"/>
    </source>
</evidence>
<dbReference type="Pfam" id="PF01548">
    <property type="entry name" value="DEDD_Tnp_IS110"/>
    <property type="match status" value="1"/>
</dbReference>
<keyword evidence="1" id="KW-0175">Coiled coil</keyword>
<organism evidence="3 4">
    <name type="scientific">Leptospirillum ferrodiazotrophum</name>
    <dbReference type="NCBI Taxonomy" id="412449"/>
    <lineage>
        <taxon>Bacteria</taxon>
        <taxon>Pseudomonadati</taxon>
        <taxon>Nitrospirota</taxon>
        <taxon>Nitrospiria</taxon>
        <taxon>Nitrospirales</taxon>
        <taxon>Nitrospiraceae</taxon>
        <taxon>Leptospirillum</taxon>
    </lineage>
</organism>
<dbReference type="InterPro" id="IPR002525">
    <property type="entry name" value="Transp_IS110-like_N"/>
</dbReference>
<dbReference type="InterPro" id="IPR047650">
    <property type="entry name" value="Transpos_IS110"/>
</dbReference>
<dbReference type="Proteomes" id="UP000009374">
    <property type="component" value="Unassembled WGS sequence"/>
</dbReference>
<dbReference type="PANTHER" id="PTHR33055">
    <property type="entry name" value="TRANSPOSASE FOR INSERTION SEQUENCE ELEMENT IS1111A"/>
    <property type="match status" value="1"/>
</dbReference>
<evidence type="ECO:0000259" key="2">
    <source>
        <dbReference type="Pfam" id="PF01548"/>
    </source>
</evidence>
<dbReference type="GO" id="GO:0003677">
    <property type="term" value="F:DNA binding"/>
    <property type="evidence" value="ECO:0007669"/>
    <property type="project" value="InterPro"/>
</dbReference>
<sequence length="191" mass="21989">MANYTKFIGLDVHKEQIAVAIADSRSQEVRSYGNVPNIDQAIASLAKKLSEDNAHLSFVYEAGPCGYMVHRQLSEAGYRCTVVAPSLIPKKAGDRVKTNRRDAQNLARLHRAGELTSVWVPGEEQEAMRDLSRLREDMKELERNMKQRLLAFLLRNGFTKPEKIQNRTPRHWNWLKELKFSQPIQQIVFQE</sequence>
<evidence type="ECO:0000256" key="1">
    <source>
        <dbReference type="SAM" id="Coils"/>
    </source>
</evidence>
<keyword evidence="4" id="KW-1185">Reference proteome</keyword>
<accession>C6HW73</accession>
<dbReference type="GO" id="GO:0004803">
    <property type="term" value="F:transposase activity"/>
    <property type="evidence" value="ECO:0007669"/>
    <property type="project" value="InterPro"/>
</dbReference>
<evidence type="ECO:0000313" key="4">
    <source>
        <dbReference type="Proteomes" id="UP000009374"/>
    </source>
</evidence>
<feature type="domain" description="Transposase IS110-like N-terminal" evidence="2">
    <location>
        <begin position="8"/>
        <end position="154"/>
    </location>
</feature>
<reference evidence="3 4" key="1">
    <citation type="journal article" date="2009" name="Appl. Environ. Microbiol.">
        <title>Community genomic and proteomic analyses of chemoautotrophic iron-oxidizing "Leptospirillum rubarum" (Group II) and "Leptospirillum ferrodiazotrophum" (Group III) bacteria in acid mine drainage biofilms.</title>
        <authorList>
            <person name="Goltsman D.S."/>
            <person name="Denef V.J."/>
            <person name="Singer S.W."/>
            <person name="VerBerkmoes N.C."/>
            <person name="Lefsrud M."/>
            <person name="Mueller R.S."/>
            <person name="Dick G.J."/>
            <person name="Sun C.L."/>
            <person name="Wheeler K.E."/>
            <person name="Zemla A."/>
            <person name="Baker B.J."/>
            <person name="Hauser L."/>
            <person name="Land M."/>
            <person name="Shah M.B."/>
            <person name="Thelen M.P."/>
            <person name="Hettich R.L."/>
            <person name="Banfield J.F."/>
        </authorList>
    </citation>
    <scope>NUCLEOTIDE SEQUENCE [LARGE SCALE GENOMIC DNA]</scope>
</reference>
<dbReference type="AlphaFoldDB" id="C6HW73"/>
<protein>
    <submittedName>
        <fullName evidence="3">Putative transposase</fullName>
    </submittedName>
</protein>
<proteinExistence type="predicted"/>
<dbReference type="EMBL" id="GG693868">
    <property type="protein sequence ID" value="EES53178.1"/>
    <property type="molecule type" value="Genomic_DNA"/>
</dbReference>
<dbReference type="GO" id="GO:0006313">
    <property type="term" value="P:DNA transposition"/>
    <property type="evidence" value="ECO:0007669"/>
    <property type="project" value="InterPro"/>
</dbReference>
<gene>
    <name evidence="3" type="ORF">UBAL3_80290054</name>
</gene>
<name>C6HW73_9BACT</name>
<feature type="coiled-coil region" evidence="1">
    <location>
        <begin position="124"/>
        <end position="151"/>
    </location>
</feature>